<dbReference type="PRINTS" id="PR00037">
    <property type="entry name" value="HTHLACR"/>
</dbReference>
<dbReference type="SUPFAM" id="SSF46785">
    <property type="entry name" value="Winged helix' DNA-binding domain"/>
    <property type="match status" value="1"/>
</dbReference>
<dbReference type="GO" id="GO:0003700">
    <property type="term" value="F:DNA-binding transcription factor activity"/>
    <property type="evidence" value="ECO:0007669"/>
    <property type="project" value="InterPro"/>
</dbReference>
<accession>A0A1G6L6B3</accession>
<gene>
    <name evidence="4" type="ORF">SAMN05421872_102134</name>
</gene>
<dbReference type="Gene3D" id="1.10.10.10">
    <property type="entry name" value="Winged helix-like DNA-binding domain superfamily/Winged helix DNA-binding domain"/>
    <property type="match status" value="1"/>
</dbReference>
<dbReference type="Proteomes" id="UP000199034">
    <property type="component" value="Unassembled WGS sequence"/>
</dbReference>
<dbReference type="InterPro" id="IPR014036">
    <property type="entry name" value="DeoR-like_C"/>
</dbReference>
<evidence type="ECO:0000313" key="5">
    <source>
        <dbReference type="Proteomes" id="UP000199034"/>
    </source>
</evidence>
<dbReference type="EMBL" id="FMZM01000002">
    <property type="protein sequence ID" value="SDC38852.1"/>
    <property type="molecule type" value="Genomic_DNA"/>
</dbReference>
<reference evidence="4 5" key="1">
    <citation type="submission" date="2016-10" db="EMBL/GenBank/DDBJ databases">
        <authorList>
            <person name="de Groot N.N."/>
        </authorList>
    </citation>
    <scope>NUCLEOTIDE SEQUENCE [LARGE SCALE GENOMIC DNA]</scope>
    <source>
        <strain evidence="4 5">CGMCC 4.6858</strain>
    </source>
</reference>
<proteinExistence type="predicted"/>
<keyword evidence="2 4" id="KW-0238">DNA-binding</keyword>
<evidence type="ECO:0000256" key="3">
    <source>
        <dbReference type="ARBA" id="ARBA00023163"/>
    </source>
</evidence>
<keyword evidence="3" id="KW-0804">Transcription</keyword>
<dbReference type="PANTHER" id="PTHR30363">
    <property type="entry name" value="HTH-TYPE TRANSCRIPTIONAL REGULATOR SRLR-RELATED"/>
    <property type="match status" value="1"/>
</dbReference>
<sequence length="250" mass="25845">MRTDERQQALTERVLTTGSATVAELVALVGASEATVRRDLAELDERGVVRRVHGGARRPGLRGVDVVPGAQPHPNAAGRDRVAHAAAALLAPGEAVILDSGTTGTEVARSLTGPHRVVPLSLTVAEALAGRDGLDVTVPGGDLRPGSLSFVGPMTERALAGLRVDTAVVSPCGFDLRGATAFDLGDAAVMQAAMRSAERRVLVCDASKWGGSAFAWFADPGEFDVLVTDQVLTADEAGRLDELGVRVVAA</sequence>
<dbReference type="PROSITE" id="PS51000">
    <property type="entry name" value="HTH_DEOR_2"/>
    <property type="match status" value="1"/>
</dbReference>
<dbReference type="GO" id="GO:0003677">
    <property type="term" value="F:DNA binding"/>
    <property type="evidence" value="ECO:0007669"/>
    <property type="project" value="UniProtKB-KW"/>
</dbReference>
<dbReference type="STRING" id="1045774.SAMN05421872_102134"/>
<dbReference type="InterPro" id="IPR018356">
    <property type="entry name" value="Tscrpt_reg_HTH_DeoR_CS"/>
</dbReference>
<dbReference type="Pfam" id="PF00455">
    <property type="entry name" value="DeoRC"/>
    <property type="match status" value="1"/>
</dbReference>
<dbReference type="PROSITE" id="PS00894">
    <property type="entry name" value="HTH_DEOR_1"/>
    <property type="match status" value="1"/>
</dbReference>
<dbReference type="Pfam" id="PF08220">
    <property type="entry name" value="HTH_DeoR"/>
    <property type="match status" value="1"/>
</dbReference>
<name>A0A1G6L6B3_9ACTN</name>
<dbReference type="PANTHER" id="PTHR30363:SF44">
    <property type="entry name" value="AGA OPERON TRANSCRIPTIONAL REPRESSOR-RELATED"/>
    <property type="match status" value="1"/>
</dbReference>
<dbReference type="OrthoDB" id="7688673at2"/>
<dbReference type="RefSeq" id="WP_090851173.1">
    <property type="nucleotide sequence ID" value="NZ_FMZM01000002.1"/>
</dbReference>
<dbReference type="InterPro" id="IPR050313">
    <property type="entry name" value="Carb_Metab_HTH_regulators"/>
</dbReference>
<keyword evidence="5" id="KW-1185">Reference proteome</keyword>
<evidence type="ECO:0000313" key="4">
    <source>
        <dbReference type="EMBL" id="SDC38852.1"/>
    </source>
</evidence>
<dbReference type="AlphaFoldDB" id="A0A1G6L6B3"/>
<dbReference type="SMART" id="SM01134">
    <property type="entry name" value="DeoRC"/>
    <property type="match status" value="1"/>
</dbReference>
<dbReference type="InterPro" id="IPR036390">
    <property type="entry name" value="WH_DNA-bd_sf"/>
</dbReference>
<evidence type="ECO:0000256" key="2">
    <source>
        <dbReference type="ARBA" id="ARBA00023125"/>
    </source>
</evidence>
<dbReference type="InterPro" id="IPR037171">
    <property type="entry name" value="NagB/RpiA_transferase-like"/>
</dbReference>
<dbReference type="SMART" id="SM00420">
    <property type="entry name" value="HTH_DEOR"/>
    <property type="match status" value="1"/>
</dbReference>
<dbReference type="InterPro" id="IPR001034">
    <property type="entry name" value="DeoR_HTH"/>
</dbReference>
<dbReference type="SUPFAM" id="SSF100950">
    <property type="entry name" value="NagB/RpiA/CoA transferase-like"/>
    <property type="match status" value="1"/>
</dbReference>
<protein>
    <submittedName>
        <fullName evidence="4">DNA-binding transcriptional regulator of sugar metabolism, DeoR/GlpR family</fullName>
    </submittedName>
</protein>
<keyword evidence="1" id="KW-0805">Transcription regulation</keyword>
<organism evidence="4 5">
    <name type="scientific">Nocardioides lianchengensis</name>
    <dbReference type="NCBI Taxonomy" id="1045774"/>
    <lineage>
        <taxon>Bacteria</taxon>
        <taxon>Bacillati</taxon>
        <taxon>Actinomycetota</taxon>
        <taxon>Actinomycetes</taxon>
        <taxon>Propionibacteriales</taxon>
        <taxon>Nocardioidaceae</taxon>
        <taxon>Nocardioides</taxon>
    </lineage>
</organism>
<evidence type="ECO:0000256" key="1">
    <source>
        <dbReference type="ARBA" id="ARBA00023015"/>
    </source>
</evidence>
<dbReference type="InterPro" id="IPR036388">
    <property type="entry name" value="WH-like_DNA-bd_sf"/>
</dbReference>